<feature type="transmembrane region" description="Helical" evidence="5">
    <location>
        <begin position="111"/>
        <end position="132"/>
    </location>
</feature>
<dbReference type="OrthoDB" id="438545at2759"/>
<evidence type="ECO:0000256" key="4">
    <source>
        <dbReference type="ARBA" id="ARBA00023136"/>
    </source>
</evidence>
<dbReference type="GO" id="GO:0016020">
    <property type="term" value="C:membrane"/>
    <property type="evidence" value="ECO:0007669"/>
    <property type="project" value="UniProtKB-SubCell"/>
</dbReference>
<evidence type="ECO:0000256" key="2">
    <source>
        <dbReference type="ARBA" id="ARBA00022692"/>
    </source>
</evidence>
<dbReference type="GO" id="GO:0015179">
    <property type="term" value="F:L-amino acid transmembrane transporter activity"/>
    <property type="evidence" value="ECO:0007669"/>
    <property type="project" value="TreeGrafter"/>
</dbReference>
<evidence type="ECO:0000256" key="3">
    <source>
        <dbReference type="ARBA" id="ARBA00022989"/>
    </source>
</evidence>
<dbReference type="VEuPathDB" id="GiardiaDB:GMRT_12720"/>
<dbReference type="AlphaFoldDB" id="A0A4Z1SRQ2"/>
<evidence type="ECO:0000256" key="5">
    <source>
        <dbReference type="SAM" id="Phobius"/>
    </source>
</evidence>
<protein>
    <submittedName>
        <fullName evidence="7">Amino acid transporter family</fullName>
    </submittedName>
</protein>
<feature type="transmembrane region" description="Helical" evidence="5">
    <location>
        <begin position="40"/>
        <end position="61"/>
    </location>
</feature>
<dbReference type="EMBL" id="VDLU01000002">
    <property type="protein sequence ID" value="TNJ28556.1"/>
    <property type="molecule type" value="Genomic_DNA"/>
</dbReference>
<name>A0A4Z1SRQ2_GIAMU</name>
<feature type="transmembrane region" description="Helical" evidence="5">
    <location>
        <begin position="67"/>
        <end position="90"/>
    </location>
</feature>
<feature type="transmembrane region" description="Helical" evidence="5">
    <location>
        <begin position="152"/>
        <end position="173"/>
    </location>
</feature>
<proteinExistence type="predicted"/>
<dbReference type="PANTHER" id="PTHR22950">
    <property type="entry name" value="AMINO ACID TRANSPORTER"/>
    <property type="match status" value="1"/>
</dbReference>
<feature type="domain" description="Amino acid transporter transmembrane" evidence="6">
    <location>
        <begin position="314"/>
        <end position="429"/>
    </location>
</feature>
<keyword evidence="8" id="KW-1185">Reference proteome</keyword>
<feature type="transmembrane region" description="Helical" evidence="5">
    <location>
        <begin position="395"/>
        <end position="417"/>
    </location>
</feature>
<evidence type="ECO:0000313" key="8">
    <source>
        <dbReference type="Proteomes" id="UP000315496"/>
    </source>
</evidence>
<evidence type="ECO:0000313" key="7">
    <source>
        <dbReference type="EMBL" id="TNJ28556.1"/>
    </source>
</evidence>
<keyword evidence="4 5" id="KW-0472">Membrane</keyword>
<dbReference type="Proteomes" id="UP000315496">
    <property type="component" value="Chromosome 2"/>
</dbReference>
<dbReference type="Pfam" id="PF01490">
    <property type="entry name" value="Aa_trans"/>
    <property type="match status" value="2"/>
</dbReference>
<evidence type="ECO:0000259" key="6">
    <source>
        <dbReference type="Pfam" id="PF01490"/>
    </source>
</evidence>
<feature type="transmembrane region" description="Helical" evidence="5">
    <location>
        <begin position="268"/>
        <end position="287"/>
    </location>
</feature>
<evidence type="ECO:0000256" key="1">
    <source>
        <dbReference type="ARBA" id="ARBA00004141"/>
    </source>
</evidence>
<gene>
    <name evidence="7" type="ORF">GMRT_12720</name>
</gene>
<organism evidence="7 8">
    <name type="scientific">Giardia muris</name>
    <dbReference type="NCBI Taxonomy" id="5742"/>
    <lineage>
        <taxon>Eukaryota</taxon>
        <taxon>Metamonada</taxon>
        <taxon>Diplomonadida</taxon>
        <taxon>Hexamitidae</taxon>
        <taxon>Giardiinae</taxon>
        <taxon>Giardia</taxon>
    </lineage>
</organism>
<accession>A0A4Z1SRQ2</accession>
<keyword evidence="2 5" id="KW-0812">Transmembrane</keyword>
<comment type="caution">
    <text evidence="7">The sequence shown here is derived from an EMBL/GenBank/DDBJ whole genome shotgun (WGS) entry which is preliminary data.</text>
</comment>
<dbReference type="PANTHER" id="PTHR22950:SF652">
    <property type="entry name" value="TRANSMEMBRANE AMINO ACID TRANSPORTER FAMILY PROTEIN"/>
    <property type="match status" value="1"/>
</dbReference>
<keyword evidence="3 5" id="KW-1133">Transmembrane helix</keyword>
<feature type="domain" description="Amino acid transporter transmembrane" evidence="6">
    <location>
        <begin position="43"/>
        <end position="290"/>
    </location>
</feature>
<feature type="transmembrane region" description="Helical" evidence="5">
    <location>
        <begin position="520"/>
        <end position="545"/>
    </location>
</feature>
<sequence>MEREEEWPTLPESVNEQLVPADGEADRTFTYVPSSRSATAALMFAVFNCCVGSGLLAIAKVVSTNGFIISAIYVGVTLVFCLTCFSLMADANYHGNFATVRELASSLYGKAFMWAVDLSALISILPITYISISSDYIRTSLIVLAKLTVLDSQTWVMAMKGIVATCIILPLTLFRTVKALSVISFFTFAFVIVACIGVTVRFVQWKATGDLEGIEHSAPPIPWYPESISKLPDTISYFTMFFTLYSIHASVTPLQHDITGSPKERRRVIKLSVFMILPMVTILYALVAIEGSLMLNRSCPNSSTDGTQQDCILINSNILLSFKDDVAMTIVMLLYSVVIFTSFPMMLYPIRANIMSWFRITDATRCNYLYFVLIGFILTVFCATISILIPNIDKVLSIITNLFGVVIFELFPLFTAYKLPLLKMHSIGDRLQVCIDEIRRADGLVGDHYILKPDGYEIVHQSDLNDDFHLSNSENAREEHTTPMPPRRCQRKPTIKGVRIDYSSVDLRKTAFKPKACTRAAFYTTATILVACNLAATVCEIYLLVVH</sequence>
<reference evidence="7 8" key="1">
    <citation type="submission" date="2019-05" db="EMBL/GenBank/DDBJ databases">
        <title>The compact genome of Giardia muris reveals important steps in the evolution of intestinal protozoan parasites.</title>
        <authorList>
            <person name="Xu F."/>
            <person name="Jimenez-Gonzalez A."/>
            <person name="Einarsson E."/>
            <person name="Astvaldsson A."/>
            <person name="Peirasmaki D."/>
            <person name="Eckmann L."/>
            <person name="Andersson J.O."/>
            <person name="Svard S.G."/>
            <person name="Jerlstrom-Hultqvist J."/>
        </authorList>
    </citation>
    <scope>NUCLEOTIDE SEQUENCE [LARGE SCALE GENOMIC DNA]</scope>
    <source>
        <strain evidence="7 8">Roberts-Thomson</strain>
    </source>
</reference>
<comment type="subcellular location">
    <subcellularLocation>
        <location evidence="1">Membrane</location>
        <topology evidence="1">Multi-pass membrane protein</topology>
    </subcellularLocation>
</comment>
<feature type="transmembrane region" description="Helical" evidence="5">
    <location>
        <begin position="326"/>
        <end position="347"/>
    </location>
</feature>
<feature type="transmembrane region" description="Helical" evidence="5">
    <location>
        <begin position="368"/>
        <end position="389"/>
    </location>
</feature>
<feature type="transmembrane region" description="Helical" evidence="5">
    <location>
        <begin position="180"/>
        <end position="203"/>
    </location>
</feature>
<dbReference type="InterPro" id="IPR013057">
    <property type="entry name" value="AA_transpt_TM"/>
</dbReference>